<evidence type="ECO:0000259" key="4">
    <source>
        <dbReference type="Pfam" id="PF00772"/>
    </source>
</evidence>
<organism evidence="5 6">
    <name type="scientific">Gordonia neofelifaecis NRRL B-59395</name>
    <dbReference type="NCBI Taxonomy" id="644548"/>
    <lineage>
        <taxon>Bacteria</taxon>
        <taxon>Bacillati</taxon>
        <taxon>Actinomycetota</taxon>
        <taxon>Actinomycetes</taxon>
        <taxon>Mycobacteriales</taxon>
        <taxon>Gordoniaceae</taxon>
        <taxon>Gordonia</taxon>
    </lineage>
</organism>
<dbReference type="EMBL" id="AEUD01000003">
    <property type="protein sequence ID" value="EGD56331.1"/>
    <property type="molecule type" value="Genomic_DNA"/>
</dbReference>
<dbReference type="InterPro" id="IPR016136">
    <property type="entry name" value="DNA_helicase_N/primase_C"/>
</dbReference>
<dbReference type="GO" id="GO:0005524">
    <property type="term" value="F:ATP binding"/>
    <property type="evidence" value="ECO:0007669"/>
    <property type="project" value="InterPro"/>
</dbReference>
<dbReference type="STRING" id="644548.SCNU_05756"/>
<comment type="caution">
    <text evidence="5">The sequence shown here is derived from an EMBL/GenBank/DDBJ whole genome shotgun (WGS) entry which is preliminary data.</text>
</comment>
<accession>F1YGK1</accession>
<gene>
    <name evidence="5" type="ORF">SCNU_05756</name>
</gene>
<keyword evidence="1" id="KW-0235">DNA replication</keyword>
<evidence type="ECO:0000256" key="1">
    <source>
        <dbReference type="ARBA" id="ARBA00022705"/>
    </source>
</evidence>
<dbReference type="GO" id="GO:0003677">
    <property type="term" value="F:DNA binding"/>
    <property type="evidence" value="ECO:0007669"/>
    <property type="project" value="UniProtKB-KW"/>
</dbReference>
<dbReference type="RefSeq" id="WP_009678402.1">
    <property type="nucleotide sequence ID" value="NZ_AEUD01000003.1"/>
</dbReference>
<evidence type="ECO:0000256" key="3">
    <source>
        <dbReference type="SAM" id="MobiDB-lite"/>
    </source>
</evidence>
<dbReference type="GO" id="GO:0003678">
    <property type="term" value="F:DNA helicase activity"/>
    <property type="evidence" value="ECO:0007669"/>
    <property type="project" value="InterPro"/>
</dbReference>
<proteinExistence type="predicted"/>
<evidence type="ECO:0000313" key="6">
    <source>
        <dbReference type="Proteomes" id="UP000035065"/>
    </source>
</evidence>
<protein>
    <recommendedName>
        <fullName evidence="4">DNA helicase DnaB-like N-terminal domain-containing protein</fullName>
    </recommendedName>
</protein>
<name>F1YGK1_9ACTN</name>
<feature type="domain" description="DNA helicase DnaB-like N-terminal" evidence="4">
    <location>
        <begin position="48"/>
        <end position="124"/>
    </location>
</feature>
<feature type="region of interest" description="Disordered" evidence="3">
    <location>
        <begin position="1"/>
        <end position="20"/>
    </location>
</feature>
<evidence type="ECO:0000256" key="2">
    <source>
        <dbReference type="ARBA" id="ARBA00023125"/>
    </source>
</evidence>
<evidence type="ECO:0000313" key="5">
    <source>
        <dbReference type="EMBL" id="EGD56331.1"/>
    </source>
</evidence>
<dbReference type="Gene3D" id="1.10.860.10">
    <property type="entry name" value="DNAb Helicase, Chain A"/>
    <property type="match status" value="1"/>
</dbReference>
<dbReference type="Pfam" id="PF00772">
    <property type="entry name" value="DnaB"/>
    <property type="match status" value="1"/>
</dbReference>
<dbReference type="GO" id="GO:0006260">
    <property type="term" value="P:DNA replication"/>
    <property type="evidence" value="ECO:0007669"/>
    <property type="project" value="UniProtKB-KW"/>
</dbReference>
<keyword evidence="2" id="KW-0238">DNA-binding</keyword>
<reference evidence="5 6" key="1">
    <citation type="journal article" date="2011" name="J. Bacteriol.">
        <title>Draft Genome Sequence of Gordonia neofelifaecis NRRL B-59395, a Cholesterol-Degrading Actinomycete.</title>
        <authorList>
            <person name="Ge F."/>
            <person name="Li W."/>
            <person name="Chen G."/>
            <person name="Liu Y."/>
            <person name="Zhang G."/>
            <person name="Yong B."/>
            <person name="Wang Q."/>
            <person name="Wang N."/>
            <person name="Huang Z."/>
            <person name="Li W."/>
            <person name="Wang J."/>
            <person name="Wu C."/>
            <person name="Xie Q."/>
            <person name="Liu G."/>
        </authorList>
    </citation>
    <scope>NUCLEOTIDE SEQUENCE [LARGE SCALE GENOMIC DNA]</scope>
    <source>
        <strain evidence="5 6">NRRL B-59395</strain>
    </source>
</reference>
<dbReference type="eggNOG" id="ENOG5033SCI">
    <property type="taxonomic scope" value="Bacteria"/>
</dbReference>
<dbReference type="InterPro" id="IPR036185">
    <property type="entry name" value="DNA_heli_DnaB-like_N_sf"/>
</dbReference>
<dbReference type="Proteomes" id="UP000035065">
    <property type="component" value="Unassembled WGS sequence"/>
</dbReference>
<dbReference type="SUPFAM" id="SSF48024">
    <property type="entry name" value="N-terminal domain of DnaB helicase"/>
    <property type="match status" value="1"/>
</dbReference>
<dbReference type="InterPro" id="IPR007693">
    <property type="entry name" value="DNA_helicase_DnaB-like_N"/>
</dbReference>
<dbReference type="AlphaFoldDB" id="F1YGK1"/>
<keyword evidence="6" id="KW-1185">Reference proteome</keyword>
<sequence length="211" mass="23057">MTITASDMVTDPAATAGEMPADDEVVLTVDQFPSHLGADVTTEDAITTNVEAAFLTALMWAPKEVAQQVRQIMTGPDRWNPFWSPAHVEIFDAVSSVLDEGGLATPVLVQARLYETGLLARVEQHLLAILSPAQGPLIGGVELPHLAAKVIDQWYRCGYAGLLARMSQIRETVSVEELAGHWESLTGHQQRAEELWLTKRDQLARLHQGIA</sequence>